<protein>
    <submittedName>
        <fullName evidence="3">Maleylpyruvate isomerase family mycothiol-dependent enzyme</fullName>
    </submittedName>
</protein>
<keyword evidence="3" id="KW-0413">Isomerase</keyword>
<dbReference type="InterPro" id="IPR024344">
    <property type="entry name" value="MDMPI_metal-binding"/>
</dbReference>
<dbReference type="InterPro" id="IPR017517">
    <property type="entry name" value="Maleyloyr_isom"/>
</dbReference>
<evidence type="ECO:0000259" key="2">
    <source>
        <dbReference type="Pfam" id="PF11716"/>
    </source>
</evidence>
<name>A0ABW5HKW7_9PSEU</name>
<proteinExistence type="predicted"/>
<sequence length="255" mass="27890">MSRELGTVDHGRLLEAFSAEAQLLGEVAHSASPDSPVPTAPGWTLNELLRHVGTVYWQTLGWIREGRRPEPWRREPLPGQPVADFYAAARTELDTELAAHAPTARAATWWPADPTHGFWRRRMLHETLVHRVDAENAAGTGESTVPDDLAADGVDEALTLYFGHKLTTMGISGTRNGTVGFHTGGHSWIARAGPGETEAWRCSPRDADAADAIVTGSPANVYLWLWGRVPVTMVHTDGDHELSAQTWALLRLATR</sequence>
<gene>
    <name evidence="3" type="ORF">ACFSVL_41475</name>
</gene>
<dbReference type="RefSeq" id="WP_378312800.1">
    <property type="nucleotide sequence ID" value="NZ_JBHUKS010000035.1"/>
</dbReference>
<evidence type="ECO:0000259" key="1">
    <source>
        <dbReference type="Pfam" id="PF07398"/>
    </source>
</evidence>
<reference evidence="4" key="1">
    <citation type="journal article" date="2019" name="Int. J. Syst. Evol. Microbiol.">
        <title>The Global Catalogue of Microorganisms (GCM) 10K type strain sequencing project: providing services to taxonomists for standard genome sequencing and annotation.</title>
        <authorList>
            <consortium name="The Broad Institute Genomics Platform"/>
            <consortium name="The Broad Institute Genome Sequencing Center for Infectious Disease"/>
            <person name="Wu L."/>
            <person name="Ma J."/>
        </authorList>
    </citation>
    <scope>NUCLEOTIDE SEQUENCE [LARGE SCALE GENOMIC DNA]</scope>
    <source>
        <strain evidence="4">CGMCC 4.7641</strain>
    </source>
</reference>
<feature type="domain" description="MDMPI C-terminal" evidence="1">
    <location>
        <begin position="148"/>
        <end position="242"/>
    </location>
</feature>
<evidence type="ECO:0000313" key="3">
    <source>
        <dbReference type="EMBL" id="MFD2473933.1"/>
    </source>
</evidence>
<dbReference type="PANTHER" id="PTHR40758">
    <property type="entry name" value="CONSERVED PROTEIN"/>
    <property type="match status" value="1"/>
</dbReference>
<accession>A0ABW5HKW7</accession>
<dbReference type="PANTHER" id="PTHR40758:SF1">
    <property type="entry name" value="CONSERVED PROTEIN"/>
    <property type="match status" value="1"/>
</dbReference>
<dbReference type="InterPro" id="IPR010872">
    <property type="entry name" value="MDMPI_C-term_domain"/>
</dbReference>
<dbReference type="Pfam" id="PF07398">
    <property type="entry name" value="MDMPI_C"/>
    <property type="match status" value="1"/>
</dbReference>
<organism evidence="3 4">
    <name type="scientific">Amycolatopsis silviterrae</name>
    <dbReference type="NCBI Taxonomy" id="1656914"/>
    <lineage>
        <taxon>Bacteria</taxon>
        <taxon>Bacillati</taxon>
        <taxon>Actinomycetota</taxon>
        <taxon>Actinomycetes</taxon>
        <taxon>Pseudonocardiales</taxon>
        <taxon>Pseudonocardiaceae</taxon>
        <taxon>Amycolatopsis</taxon>
    </lineage>
</organism>
<dbReference type="GO" id="GO:0016853">
    <property type="term" value="F:isomerase activity"/>
    <property type="evidence" value="ECO:0007669"/>
    <property type="project" value="UniProtKB-KW"/>
</dbReference>
<dbReference type="EMBL" id="JBHUKS010000035">
    <property type="protein sequence ID" value="MFD2473933.1"/>
    <property type="molecule type" value="Genomic_DNA"/>
</dbReference>
<dbReference type="NCBIfam" id="TIGR03083">
    <property type="entry name" value="maleylpyruvate isomerase family mycothiol-dependent enzyme"/>
    <property type="match status" value="1"/>
</dbReference>
<evidence type="ECO:0000313" key="4">
    <source>
        <dbReference type="Proteomes" id="UP001597483"/>
    </source>
</evidence>
<keyword evidence="4" id="KW-1185">Reference proteome</keyword>
<comment type="caution">
    <text evidence="3">The sequence shown here is derived from an EMBL/GenBank/DDBJ whole genome shotgun (WGS) entry which is preliminary data.</text>
</comment>
<feature type="domain" description="Mycothiol-dependent maleylpyruvate isomerase metal-binding" evidence="2">
    <location>
        <begin position="21"/>
        <end position="134"/>
    </location>
</feature>
<dbReference type="Proteomes" id="UP001597483">
    <property type="component" value="Unassembled WGS sequence"/>
</dbReference>
<dbReference type="InterPro" id="IPR034660">
    <property type="entry name" value="DinB/YfiT-like"/>
</dbReference>
<dbReference type="SUPFAM" id="SSF109854">
    <property type="entry name" value="DinB/YfiT-like putative metalloenzymes"/>
    <property type="match status" value="1"/>
</dbReference>
<dbReference type="Pfam" id="PF11716">
    <property type="entry name" value="MDMPI_N"/>
    <property type="match status" value="1"/>
</dbReference>